<protein>
    <submittedName>
        <fullName evidence="1">Replication-relaxation family protein</fullName>
    </submittedName>
</protein>
<gene>
    <name evidence="1" type="ORF">JK363_40495</name>
</gene>
<reference evidence="1 2" key="1">
    <citation type="submission" date="2021-01" db="EMBL/GenBank/DDBJ databases">
        <title>WGS of actinomycetes isolated from Thailand.</title>
        <authorList>
            <person name="Thawai C."/>
        </authorList>
    </citation>
    <scope>NUCLEOTIDE SEQUENCE [LARGE SCALE GENOMIC DNA]</scope>
    <source>
        <strain evidence="1 2">CA1R205</strain>
    </source>
</reference>
<evidence type="ECO:0000313" key="1">
    <source>
        <dbReference type="EMBL" id="MBL1102752.1"/>
    </source>
</evidence>
<dbReference type="InterPro" id="IPR025855">
    <property type="entry name" value="Replic_Relax"/>
</dbReference>
<dbReference type="EMBL" id="JAERRF010000067">
    <property type="protein sequence ID" value="MBL1102752.1"/>
    <property type="molecule type" value="Genomic_DNA"/>
</dbReference>
<comment type="caution">
    <text evidence="1">The sequence shown here is derived from an EMBL/GenBank/DDBJ whole genome shotgun (WGS) entry which is preliminary data.</text>
</comment>
<feature type="non-terminal residue" evidence="1">
    <location>
        <position position="1"/>
    </location>
</feature>
<organism evidence="1 2">
    <name type="scientific">Streptomyces coffeae</name>
    <dbReference type="NCBI Taxonomy" id="621382"/>
    <lineage>
        <taxon>Bacteria</taxon>
        <taxon>Bacillati</taxon>
        <taxon>Actinomycetota</taxon>
        <taxon>Actinomycetes</taxon>
        <taxon>Kitasatosporales</taxon>
        <taxon>Streptomycetaceae</taxon>
        <taxon>Streptomyces</taxon>
    </lineage>
</organism>
<name>A0ABS1NRQ4_9ACTN</name>
<dbReference type="RefSeq" id="WP_201883342.1">
    <property type="nucleotide sequence ID" value="NZ_JAERRF010000067.1"/>
</dbReference>
<keyword evidence="2" id="KW-1185">Reference proteome</keyword>
<dbReference type="Proteomes" id="UP000634229">
    <property type="component" value="Unassembled WGS sequence"/>
</dbReference>
<dbReference type="Pfam" id="PF13814">
    <property type="entry name" value="Replic_Relax"/>
    <property type="match status" value="1"/>
</dbReference>
<proteinExistence type="predicted"/>
<evidence type="ECO:0000313" key="2">
    <source>
        <dbReference type="Proteomes" id="UP000634229"/>
    </source>
</evidence>
<sequence length="237" mass="25809">SAPEHYTLGPLGATLLAAHTGCELTTLGWRPTATGRIAYSPWLSHDVGVNELLTLLAAHARHTAPSGLPLWLSERSCARRWEDMIRPDAYAHWQDPSSAAEDPCLLPFFLEYDTGTQSLSRVEAKLPGYAAFTTSTGTRPALLIHTRTASRDRAIRHRLTQPARDLGLRVATSSMDFTTDTPWGPWWTPLEPAARRTTLIALAAHWTDLTPAAGLEPTDADTALALPVPPLPPTTQP</sequence>
<accession>A0ABS1NRQ4</accession>